<reference evidence="1" key="1">
    <citation type="submission" date="2023-07" db="EMBL/GenBank/DDBJ databases">
        <authorList>
            <person name="Pelsma A.J. K."/>
        </authorList>
    </citation>
    <scope>NUCLEOTIDE SEQUENCE</scope>
</reference>
<name>A0AA48M2X1_9ZZZZ</name>
<dbReference type="EMBL" id="OY288114">
    <property type="protein sequence ID" value="CAJ0888765.1"/>
    <property type="molecule type" value="Genomic_DNA"/>
</dbReference>
<dbReference type="InterPro" id="IPR029063">
    <property type="entry name" value="SAM-dependent_MTases_sf"/>
</dbReference>
<gene>
    <name evidence="1" type="ORF">AMST5_03905</name>
</gene>
<proteinExistence type="predicted"/>
<dbReference type="CDD" id="cd02440">
    <property type="entry name" value="AdoMet_MTases"/>
    <property type="match status" value="1"/>
</dbReference>
<evidence type="ECO:0008006" key="2">
    <source>
        <dbReference type="Google" id="ProtNLM"/>
    </source>
</evidence>
<evidence type="ECO:0000313" key="1">
    <source>
        <dbReference type="EMBL" id="CAJ0888765.1"/>
    </source>
</evidence>
<accession>A0AA48M2X1</accession>
<dbReference type="Gene3D" id="3.40.50.150">
    <property type="entry name" value="Vaccinia Virus protein VP39"/>
    <property type="match status" value="1"/>
</dbReference>
<protein>
    <recommendedName>
        <fullName evidence="2">Methyltransferase domain-containing protein</fullName>
    </recommendedName>
</protein>
<organism evidence="1">
    <name type="scientific">freshwater sediment metagenome</name>
    <dbReference type="NCBI Taxonomy" id="556182"/>
    <lineage>
        <taxon>unclassified sequences</taxon>
        <taxon>metagenomes</taxon>
        <taxon>ecological metagenomes</taxon>
    </lineage>
</organism>
<dbReference type="AlphaFoldDB" id="A0AA48M2X1"/>
<dbReference type="SUPFAM" id="SSF53335">
    <property type="entry name" value="S-adenosyl-L-methionine-dependent methyltransferases"/>
    <property type="match status" value="1"/>
</dbReference>
<sequence length="223" mass="25606">MRIDQKAGLVEKEFETDKSQAYLDNYRRFFSPLRDASIKLLEIGVYQGGSLLLWRDYFERGDIVGIDINPVKLDQEIDRVSIYQGSQDDSKLCAKIVKERAPEGFDIIVEDASHFGSETLATFDLYFKQALKPGGIYVIEDWGTGYWSKWKDGHDFIPHTKTWSGRFRSHDYGMVGVVKQIADYVAASDINNLTMTRRSNVLDFPCIEEITIFHGQVFIRKGK</sequence>